<name>A0A5P8P1K1_9BACT</name>
<organism evidence="2 3">
    <name type="scientific">Sulfurimonas lithotrophica</name>
    <dbReference type="NCBI Taxonomy" id="2590022"/>
    <lineage>
        <taxon>Bacteria</taxon>
        <taxon>Pseudomonadati</taxon>
        <taxon>Campylobacterota</taxon>
        <taxon>Epsilonproteobacteria</taxon>
        <taxon>Campylobacterales</taxon>
        <taxon>Sulfurimonadaceae</taxon>
        <taxon>Sulfurimonas</taxon>
    </lineage>
</organism>
<keyword evidence="3" id="KW-1185">Reference proteome</keyword>
<reference evidence="2 3" key="1">
    <citation type="submission" date="2019-09" db="EMBL/GenBank/DDBJ databases">
        <title>Sulfurimonas gotlandica sp. nov., a chemoautotrophic and psychrotolerant epsilonproteobacterium isolated from a pelagic redoxcline, and an emended description of the genus Sulfurimonas.</title>
        <authorList>
            <person name="Wang S."/>
            <person name="Jiang L."/>
            <person name="Shao S."/>
        </authorList>
    </citation>
    <scope>NUCLEOTIDE SEQUENCE [LARGE SCALE GENOMIC DNA]</scope>
    <source>
        <strain evidence="2 3">GYSZ_1</strain>
    </source>
</reference>
<keyword evidence="1" id="KW-0472">Membrane</keyword>
<dbReference type="Proteomes" id="UP000326944">
    <property type="component" value="Chromosome"/>
</dbReference>
<dbReference type="RefSeq" id="WP_152307560.1">
    <property type="nucleotide sequence ID" value="NZ_CP043617.1"/>
</dbReference>
<dbReference type="EMBL" id="CP043617">
    <property type="protein sequence ID" value="QFR49613.1"/>
    <property type="molecule type" value="Genomic_DNA"/>
</dbReference>
<accession>A0A5P8P1K1</accession>
<dbReference type="KEGG" id="sulg:FJR48_07640"/>
<protein>
    <recommendedName>
        <fullName evidence="4">Septum formation initiator</fullName>
    </recommendedName>
</protein>
<evidence type="ECO:0000313" key="3">
    <source>
        <dbReference type="Proteomes" id="UP000326944"/>
    </source>
</evidence>
<proteinExistence type="predicted"/>
<evidence type="ECO:0000256" key="1">
    <source>
        <dbReference type="SAM" id="Phobius"/>
    </source>
</evidence>
<gene>
    <name evidence="2" type="ORF">FJR48_07640</name>
</gene>
<evidence type="ECO:0008006" key="4">
    <source>
        <dbReference type="Google" id="ProtNLM"/>
    </source>
</evidence>
<keyword evidence="1" id="KW-0812">Transmembrane</keyword>
<keyword evidence="1" id="KW-1133">Transmembrane helix</keyword>
<dbReference type="OrthoDB" id="5373140at2"/>
<sequence length="92" mass="10723">MSSKDLLLDEVGKVLAPLKKLDVSYLFYTIIILVFTLIILFPKIYITQQIYFKSREISKLKAEYDTLKEENKVIGASVEEIKYKNQVIDTIF</sequence>
<dbReference type="AlphaFoldDB" id="A0A5P8P1K1"/>
<evidence type="ECO:0000313" key="2">
    <source>
        <dbReference type="EMBL" id="QFR49613.1"/>
    </source>
</evidence>
<feature type="transmembrane region" description="Helical" evidence="1">
    <location>
        <begin position="25"/>
        <end position="46"/>
    </location>
</feature>